<feature type="transmembrane region" description="Helical" evidence="9">
    <location>
        <begin position="7"/>
        <end position="29"/>
    </location>
</feature>
<evidence type="ECO:0000313" key="13">
    <source>
        <dbReference type="Proteomes" id="UP001349262"/>
    </source>
</evidence>
<accession>A0ABU7TC44</accession>
<keyword evidence="9" id="KW-0812">Transmembrane</keyword>
<dbReference type="GO" id="GO:0016301">
    <property type="term" value="F:kinase activity"/>
    <property type="evidence" value="ECO:0007669"/>
    <property type="project" value="UniProtKB-KW"/>
</dbReference>
<feature type="transmembrane region" description="Helical" evidence="9">
    <location>
        <begin position="401"/>
        <end position="425"/>
    </location>
</feature>
<name>A0ABU7TC44_9HYPH</name>
<dbReference type="InterPro" id="IPR036890">
    <property type="entry name" value="HATPase_C_sf"/>
</dbReference>
<dbReference type="Gene3D" id="6.10.340.10">
    <property type="match status" value="1"/>
</dbReference>
<dbReference type="PANTHER" id="PTHR43065">
    <property type="entry name" value="SENSOR HISTIDINE KINASE"/>
    <property type="match status" value="1"/>
</dbReference>
<feature type="region of interest" description="Disordered" evidence="8">
    <location>
        <begin position="745"/>
        <end position="767"/>
    </location>
</feature>
<keyword evidence="5" id="KW-0808">Transferase</keyword>
<dbReference type="PANTHER" id="PTHR43065:SF47">
    <property type="match status" value="1"/>
</dbReference>
<keyword evidence="6 12" id="KW-0418">Kinase</keyword>
<evidence type="ECO:0000256" key="8">
    <source>
        <dbReference type="SAM" id="MobiDB-lite"/>
    </source>
</evidence>
<dbReference type="EC" id="2.7.13.3" evidence="3"/>
<organism evidence="12 13">
    <name type="scientific">Methylobacterium radiotolerans</name>
    <dbReference type="NCBI Taxonomy" id="31998"/>
    <lineage>
        <taxon>Bacteria</taxon>
        <taxon>Pseudomonadati</taxon>
        <taxon>Pseudomonadota</taxon>
        <taxon>Alphaproteobacteria</taxon>
        <taxon>Hyphomicrobiales</taxon>
        <taxon>Methylobacteriaceae</taxon>
        <taxon>Methylobacterium</taxon>
    </lineage>
</organism>
<dbReference type="InterPro" id="IPR036097">
    <property type="entry name" value="HisK_dim/P_sf"/>
</dbReference>
<feature type="domain" description="Histidine kinase" evidence="10">
    <location>
        <begin position="517"/>
        <end position="749"/>
    </location>
</feature>
<evidence type="ECO:0000313" key="12">
    <source>
        <dbReference type="EMBL" id="MEE7458212.1"/>
    </source>
</evidence>
<feature type="coiled-coil region" evidence="7">
    <location>
        <begin position="481"/>
        <end position="508"/>
    </location>
</feature>
<dbReference type="Gene3D" id="1.10.287.130">
    <property type="match status" value="1"/>
</dbReference>
<evidence type="ECO:0000256" key="4">
    <source>
        <dbReference type="ARBA" id="ARBA00022553"/>
    </source>
</evidence>
<dbReference type="CDD" id="cd00082">
    <property type="entry name" value="HisKA"/>
    <property type="match status" value="1"/>
</dbReference>
<dbReference type="SUPFAM" id="SSF55874">
    <property type="entry name" value="ATPase domain of HSP90 chaperone/DNA topoisomerase II/histidine kinase"/>
    <property type="match status" value="1"/>
</dbReference>
<dbReference type="PROSITE" id="PS50109">
    <property type="entry name" value="HIS_KIN"/>
    <property type="match status" value="1"/>
</dbReference>
<reference evidence="12 13" key="1">
    <citation type="journal article" date="2012" name="Genet. Mol. Biol.">
        <title>Analysis of 16S rRNA and mxaF genes revealing insights into Methylobacterium niche-specific plant association.</title>
        <authorList>
            <person name="Dourado M.N."/>
            <person name="Andreote F.D."/>
            <person name="Dini-Andreote F."/>
            <person name="Conti R."/>
            <person name="Araujo J.M."/>
            <person name="Araujo W.L."/>
        </authorList>
    </citation>
    <scope>NUCLEOTIDE SEQUENCE [LARGE SCALE GENOMIC DNA]</scope>
    <source>
        <strain evidence="12 13">SR1.6/4</strain>
    </source>
</reference>
<keyword evidence="13" id="KW-1185">Reference proteome</keyword>
<keyword evidence="7" id="KW-0175">Coiled coil</keyword>
<dbReference type="InterPro" id="IPR003661">
    <property type="entry name" value="HisK_dim/P_dom"/>
</dbReference>
<evidence type="ECO:0000256" key="9">
    <source>
        <dbReference type="SAM" id="Phobius"/>
    </source>
</evidence>
<dbReference type="PROSITE" id="PS50885">
    <property type="entry name" value="HAMP"/>
    <property type="match status" value="1"/>
</dbReference>
<evidence type="ECO:0000256" key="1">
    <source>
        <dbReference type="ARBA" id="ARBA00000085"/>
    </source>
</evidence>
<dbReference type="InterPro" id="IPR004358">
    <property type="entry name" value="Sig_transdc_His_kin-like_C"/>
</dbReference>
<gene>
    <name evidence="12" type="ORF">MRSR164_15980</name>
</gene>
<protein>
    <recommendedName>
        <fullName evidence="3">histidine kinase</fullName>
        <ecNumber evidence="3">2.7.13.3</ecNumber>
    </recommendedName>
</protein>
<evidence type="ECO:0000256" key="6">
    <source>
        <dbReference type="ARBA" id="ARBA00022777"/>
    </source>
</evidence>
<evidence type="ECO:0000256" key="2">
    <source>
        <dbReference type="ARBA" id="ARBA00004370"/>
    </source>
</evidence>
<comment type="subcellular location">
    <subcellularLocation>
        <location evidence="2">Membrane</location>
    </subcellularLocation>
</comment>
<dbReference type="SUPFAM" id="SSF47384">
    <property type="entry name" value="Homodimeric domain of signal transducing histidine kinase"/>
    <property type="match status" value="1"/>
</dbReference>
<comment type="caution">
    <text evidence="12">The sequence shown here is derived from an EMBL/GenBank/DDBJ whole genome shotgun (WGS) entry which is preliminary data.</text>
</comment>
<dbReference type="PRINTS" id="PR00344">
    <property type="entry name" value="BCTRLSENSOR"/>
</dbReference>
<dbReference type="SMART" id="SM00387">
    <property type="entry name" value="HATPase_c"/>
    <property type="match status" value="1"/>
</dbReference>
<evidence type="ECO:0000256" key="3">
    <source>
        <dbReference type="ARBA" id="ARBA00012438"/>
    </source>
</evidence>
<keyword evidence="9" id="KW-1133">Transmembrane helix</keyword>
<evidence type="ECO:0000259" key="10">
    <source>
        <dbReference type="PROSITE" id="PS50109"/>
    </source>
</evidence>
<dbReference type="InterPro" id="IPR005467">
    <property type="entry name" value="His_kinase_dom"/>
</dbReference>
<dbReference type="EMBL" id="MLBY01000005">
    <property type="protein sequence ID" value="MEE7458212.1"/>
    <property type="molecule type" value="Genomic_DNA"/>
</dbReference>
<feature type="domain" description="HAMP" evidence="11">
    <location>
        <begin position="426"/>
        <end position="479"/>
    </location>
</feature>
<evidence type="ECO:0000259" key="11">
    <source>
        <dbReference type="PROSITE" id="PS50885"/>
    </source>
</evidence>
<keyword evidence="4" id="KW-0597">Phosphoprotein</keyword>
<evidence type="ECO:0000256" key="5">
    <source>
        <dbReference type="ARBA" id="ARBA00022679"/>
    </source>
</evidence>
<comment type="catalytic activity">
    <reaction evidence="1">
        <text>ATP + protein L-histidine = ADP + protein N-phospho-L-histidine.</text>
        <dbReference type="EC" id="2.7.13.3"/>
    </reaction>
</comment>
<proteinExistence type="predicted"/>
<sequence>MRVGRKIALVGGVPILVAAAIAAAGWFLLAQGERARSGALLAARVYHDLTLARMVRDDYAARPDARAAYERQFSDLTDRAGRGLDTLRSQARTRGQAERAASARASLDRSVARMRDFVAVTRENDALIAEMGRRATRLTDLAEQARQRQQASNVDLAWTQNGKVNRLRATRDVVMGLNALLMAAVRLERAQARAADTTAEAVRAERTRLVHAGGDLAAALRTTSREAEAAEIETEIAVLADAPQTDAAALERLTEWGERLLKIVSSEQRTLDDEVAQLLAYSIEAGATEQAAQNIGITTLKLGQRTADALMRRDVDAVSSLIGEGERLAASARALPISPLIQADMVEAIDGWRERLATTIGGLKRQNAMIAEMDGLAASTSEAARALNDDAVEDADRFGAFLGQLLLAGAAVGLLLGALAALAVARSILVPLRQLQGDMIALAADPKAAGLSGTQRTDELGDIARATNFFVTEIGRRERALRRAKDQADTALQDLHRAQDDLIRAEKLASLGQLVAGVAHEINTPLGIALTTATLVRDETRTFQSVVAAGTLSRSRLTHFIDRVGEGTNLLCANLTRAADLVHGFKQVAVDRASDERRSFDLGVWLDELLASLQPMLRKGGHRIRRDCPPDIVVDTYPGVLAQVVTNLITNAVVHGFSGAERPGTITVRVSPLDALVRLEVVDDGGGIAGENLGRIFDPFFTTARSRGSTGLGMHIVHNLVTAKLQGRITVESEPGRGTLVRLDFAREPGGTERPAASRPTAGAQAR</sequence>
<dbReference type="Proteomes" id="UP001349262">
    <property type="component" value="Unassembled WGS sequence"/>
</dbReference>
<dbReference type="InterPro" id="IPR003594">
    <property type="entry name" value="HATPase_dom"/>
</dbReference>
<keyword evidence="9" id="KW-0472">Membrane</keyword>
<dbReference type="InterPro" id="IPR003660">
    <property type="entry name" value="HAMP_dom"/>
</dbReference>
<dbReference type="Pfam" id="PF02518">
    <property type="entry name" value="HATPase_c"/>
    <property type="match status" value="1"/>
</dbReference>
<dbReference type="Gene3D" id="3.30.565.10">
    <property type="entry name" value="Histidine kinase-like ATPase, C-terminal domain"/>
    <property type="match status" value="1"/>
</dbReference>
<evidence type="ECO:0000256" key="7">
    <source>
        <dbReference type="SAM" id="Coils"/>
    </source>
</evidence>